<feature type="transmembrane region" description="Helical" evidence="1">
    <location>
        <begin position="110"/>
        <end position="132"/>
    </location>
</feature>
<proteinExistence type="predicted"/>
<evidence type="ECO:0000313" key="2">
    <source>
        <dbReference type="EMBL" id="TWU62912.1"/>
    </source>
</evidence>
<name>A0A5C6FNW4_9PLAN</name>
<dbReference type="AlphaFoldDB" id="A0A5C6FNW4"/>
<keyword evidence="1" id="KW-1133">Transmembrane helix</keyword>
<organism evidence="2 3">
    <name type="scientific">Crateriforma conspicua</name>
    <dbReference type="NCBI Taxonomy" id="2527996"/>
    <lineage>
        <taxon>Bacteria</taxon>
        <taxon>Pseudomonadati</taxon>
        <taxon>Planctomycetota</taxon>
        <taxon>Planctomycetia</taxon>
        <taxon>Planctomycetales</taxon>
        <taxon>Planctomycetaceae</taxon>
        <taxon>Crateriforma</taxon>
    </lineage>
</organism>
<gene>
    <name evidence="2" type="ORF">V7x_46490</name>
</gene>
<evidence type="ECO:0000256" key="1">
    <source>
        <dbReference type="SAM" id="Phobius"/>
    </source>
</evidence>
<accession>A0A5C6FNW4</accession>
<keyword evidence="1" id="KW-0472">Membrane</keyword>
<keyword evidence="1" id="KW-0812">Transmembrane</keyword>
<dbReference type="RefSeq" id="WP_146415626.1">
    <property type="nucleotide sequence ID" value="NZ_SJPZ01000002.1"/>
</dbReference>
<feature type="transmembrane region" description="Helical" evidence="1">
    <location>
        <begin position="144"/>
        <end position="164"/>
    </location>
</feature>
<reference evidence="2 3" key="1">
    <citation type="submission" date="2019-02" db="EMBL/GenBank/DDBJ databases">
        <title>Deep-cultivation of Planctomycetes and their phenomic and genomic characterization uncovers novel biology.</title>
        <authorList>
            <person name="Wiegand S."/>
            <person name="Jogler M."/>
            <person name="Boedeker C."/>
            <person name="Pinto D."/>
            <person name="Vollmers J."/>
            <person name="Rivas-Marin E."/>
            <person name="Kohn T."/>
            <person name="Peeters S.H."/>
            <person name="Heuer A."/>
            <person name="Rast P."/>
            <person name="Oberbeckmann S."/>
            <person name="Bunk B."/>
            <person name="Jeske O."/>
            <person name="Meyerdierks A."/>
            <person name="Storesund J.E."/>
            <person name="Kallscheuer N."/>
            <person name="Luecker S."/>
            <person name="Lage O.M."/>
            <person name="Pohl T."/>
            <person name="Merkel B.J."/>
            <person name="Hornburger P."/>
            <person name="Mueller R.-W."/>
            <person name="Bruemmer F."/>
            <person name="Labrenz M."/>
            <person name="Spormann A.M."/>
            <person name="Op Den Camp H."/>
            <person name="Overmann J."/>
            <person name="Amann R."/>
            <person name="Jetten M.S.M."/>
            <person name="Mascher T."/>
            <person name="Medema M.H."/>
            <person name="Devos D.P."/>
            <person name="Kaster A.-K."/>
            <person name="Ovreas L."/>
            <person name="Rohde M."/>
            <person name="Galperin M.Y."/>
            <person name="Jogler C."/>
        </authorList>
    </citation>
    <scope>NUCLEOTIDE SEQUENCE [LARGE SCALE GENOMIC DNA]</scope>
    <source>
        <strain evidence="2 3">V7</strain>
    </source>
</reference>
<feature type="transmembrane region" description="Helical" evidence="1">
    <location>
        <begin position="184"/>
        <end position="205"/>
    </location>
</feature>
<dbReference type="OrthoDB" id="276766at2"/>
<dbReference type="Proteomes" id="UP000316476">
    <property type="component" value="Unassembled WGS sequence"/>
</dbReference>
<evidence type="ECO:0000313" key="3">
    <source>
        <dbReference type="Proteomes" id="UP000316476"/>
    </source>
</evidence>
<protein>
    <submittedName>
        <fullName evidence="2">Uncharacterized protein</fullName>
    </submittedName>
</protein>
<feature type="transmembrane region" description="Helical" evidence="1">
    <location>
        <begin position="50"/>
        <end position="75"/>
    </location>
</feature>
<dbReference type="EMBL" id="SJPZ01000002">
    <property type="protein sequence ID" value="TWU62912.1"/>
    <property type="molecule type" value="Genomic_DNA"/>
</dbReference>
<comment type="caution">
    <text evidence="2">The sequence shown here is derived from an EMBL/GenBank/DDBJ whole genome shotgun (WGS) entry which is preliminary data.</text>
</comment>
<sequence>MPGPEPSDRGEGVSDDVFTANVAGDPIGNVGAAPPPAYTGPPIRPLGLTIIMVLCLLFGVFGTLQGILGIGGLFLGDLFAEMAASSGDTAQARMQMELQETNRRFMIPNVLLLLGGITIAVSLVAGGAGIAMRRLWSVGCLRKAFLAAAVLEVIRVILAGFQQAANMPIMERYFRESSQQMPGFANLTTTFMWAGLVFWLVWATVKIGLMLWGRHYLGSPQVAGYFGAPSTDGRQESSF</sequence>